<name>A0ACC2F485_DALPE</name>
<gene>
    <name evidence="1" type="ORF">DPEC_G00347910</name>
</gene>
<evidence type="ECO:0000313" key="2">
    <source>
        <dbReference type="Proteomes" id="UP001157502"/>
    </source>
</evidence>
<comment type="caution">
    <text evidence="1">The sequence shown here is derived from an EMBL/GenBank/DDBJ whole genome shotgun (WGS) entry which is preliminary data.</text>
</comment>
<keyword evidence="2" id="KW-1185">Reference proteome</keyword>
<organism evidence="1 2">
    <name type="scientific">Dallia pectoralis</name>
    <name type="common">Alaska blackfish</name>
    <dbReference type="NCBI Taxonomy" id="75939"/>
    <lineage>
        <taxon>Eukaryota</taxon>
        <taxon>Metazoa</taxon>
        <taxon>Chordata</taxon>
        <taxon>Craniata</taxon>
        <taxon>Vertebrata</taxon>
        <taxon>Euteleostomi</taxon>
        <taxon>Actinopterygii</taxon>
        <taxon>Neopterygii</taxon>
        <taxon>Teleostei</taxon>
        <taxon>Protacanthopterygii</taxon>
        <taxon>Esociformes</taxon>
        <taxon>Umbridae</taxon>
        <taxon>Dallia</taxon>
    </lineage>
</organism>
<sequence length="258" mass="27675">STLIYTDSSVPISTLISTDSSVPISTLISTDSSVPISTLISTDSSVPISTLISTDSSVPISTLISTDSSVPVSTLISTDSSVPISTLNSTNSIDSPPIHCSVTTNTTISDSLIPTNPSTYMLTNSSSPSPNHFTSPMPTNIIHPSPEERCLDSEIVLLSTTKATNTQDAENIERNKETEDREEDKEDGRVATKNEEHNAIENDIGETMKEGREGEEGLKKASGILRQGGEGIKSHEEEVLCEKQRDEKEFETEDAAES</sequence>
<protein>
    <submittedName>
        <fullName evidence="1">Uncharacterized protein</fullName>
    </submittedName>
</protein>
<proteinExistence type="predicted"/>
<evidence type="ECO:0000313" key="1">
    <source>
        <dbReference type="EMBL" id="KAJ7986161.1"/>
    </source>
</evidence>
<feature type="non-terminal residue" evidence="1">
    <location>
        <position position="1"/>
    </location>
</feature>
<dbReference type="Proteomes" id="UP001157502">
    <property type="component" value="Chromosome 35"/>
</dbReference>
<reference evidence="1" key="1">
    <citation type="submission" date="2021-05" db="EMBL/GenBank/DDBJ databases">
        <authorList>
            <person name="Pan Q."/>
            <person name="Jouanno E."/>
            <person name="Zahm M."/>
            <person name="Klopp C."/>
            <person name="Cabau C."/>
            <person name="Louis A."/>
            <person name="Berthelot C."/>
            <person name="Parey E."/>
            <person name="Roest Crollius H."/>
            <person name="Montfort J."/>
            <person name="Robinson-Rechavi M."/>
            <person name="Bouchez O."/>
            <person name="Lampietro C."/>
            <person name="Lopez Roques C."/>
            <person name="Donnadieu C."/>
            <person name="Postlethwait J."/>
            <person name="Bobe J."/>
            <person name="Dillon D."/>
            <person name="Chandos A."/>
            <person name="von Hippel F."/>
            <person name="Guiguen Y."/>
        </authorList>
    </citation>
    <scope>NUCLEOTIDE SEQUENCE</scope>
    <source>
        <strain evidence="1">YG-Jan2019</strain>
    </source>
</reference>
<dbReference type="EMBL" id="CM055762">
    <property type="protein sequence ID" value="KAJ7986161.1"/>
    <property type="molecule type" value="Genomic_DNA"/>
</dbReference>
<accession>A0ACC2F485</accession>